<keyword evidence="3" id="KW-1185">Reference proteome</keyword>
<sequence length="44" mass="4469">MKISLVLGACLLLAPTATLAKTVEVRMVNNTAGGGPEFVPLSGK</sequence>
<organism evidence="2 3">
    <name type="scientific">Gluconobacter thailandicus NBRC 3257</name>
    <dbReference type="NCBI Taxonomy" id="1381097"/>
    <lineage>
        <taxon>Bacteria</taxon>
        <taxon>Pseudomonadati</taxon>
        <taxon>Pseudomonadota</taxon>
        <taxon>Alphaproteobacteria</taxon>
        <taxon>Acetobacterales</taxon>
        <taxon>Acetobacteraceae</taxon>
        <taxon>Gluconobacter</taxon>
    </lineage>
</organism>
<evidence type="ECO:0000313" key="3">
    <source>
        <dbReference type="Proteomes" id="UP000018209"/>
    </source>
</evidence>
<feature type="chain" id="PRO_5045829873" evidence="1">
    <location>
        <begin position="21"/>
        <end position="44"/>
    </location>
</feature>
<evidence type="ECO:0000313" key="2">
    <source>
        <dbReference type="EMBL" id="GAD28272.1"/>
    </source>
</evidence>
<proteinExistence type="predicted"/>
<dbReference type="Proteomes" id="UP000018209">
    <property type="component" value="Unassembled WGS sequence"/>
</dbReference>
<protein>
    <submittedName>
        <fullName evidence="2">Uncharacterized protein</fullName>
    </submittedName>
</protein>
<accession>A0ABQ0J1B8</accession>
<feature type="signal peptide" evidence="1">
    <location>
        <begin position="1"/>
        <end position="20"/>
    </location>
</feature>
<name>A0ABQ0J1B8_GLUTH</name>
<keyword evidence="1" id="KW-0732">Signal</keyword>
<reference evidence="2 3" key="1">
    <citation type="submission" date="2013-08" db="EMBL/GenBank/DDBJ databases">
        <title>Gluconobacter thailandicus NBRC 3257 whole genome sequence.</title>
        <authorList>
            <person name="Matsutani M."/>
            <person name="Yakushi T."/>
            <person name="Matsushita K."/>
        </authorList>
    </citation>
    <scope>NUCLEOTIDE SEQUENCE [LARGE SCALE GENOMIC DNA]</scope>
    <source>
        <strain evidence="2 3">NBRC 3257</strain>
    </source>
</reference>
<dbReference type="EMBL" id="BASM01000063">
    <property type="protein sequence ID" value="GAD28272.1"/>
    <property type="molecule type" value="Genomic_DNA"/>
</dbReference>
<gene>
    <name evidence="2" type="ORF">NBRC3257_3271</name>
</gene>
<comment type="caution">
    <text evidence="2">The sequence shown here is derived from an EMBL/GenBank/DDBJ whole genome shotgun (WGS) entry which is preliminary data.</text>
</comment>
<evidence type="ECO:0000256" key="1">
    <source>
        <dbReference type="SAM" id="SignalP"/>
    </source>
</evidence>